<dbReference type="Proteomes" id="UP000031671">
    <property type="component" value="Unassembled WGS sequence"/>
</dbReference>
<feature type="domain" description="HTH deoR-type" evidence="4">
    <location>
        <begin position="3"/>
        <end position="58"/>
    </location>
</feature>
<dbReference type="EMBL" id="BBRZ01000001">
    <property type="protein sequence ID" value="GAM54022.1"/>
    <property type="molecule type" value="Genomic_DNA"/>
</dbReference>
<dbReference type="PANTHER" id="PTHR30363">
    <property type="entry name" value="HTH-TYPE TRANSCRIPTIONAL REGULATOR SRLR-RELATED"/>
    <property type="match status" value="1"/>
</dbReference>
<dbReference type="InterPro" id="IPR001034">
    <property type="entry name" value="DeoR_HTH"/>
</dbReference>
<dbReference type="PROSITE" id="PS00894">
    <property type="entry name" value="HTH_DEOR_1"/>
    <property type="match status" value="1"/>
</dbReference>
<dbReference type="GO" id="GO:0003677">
    <property type="term" value="F:DNA binding"/>
    <property type="evidence" value="ECO:0007669"/>
    <property type="project" value="UniProtKB-KW"/>
</dbReference>
<accession>A0A0B8NNW7</accession>
<protein>
    <submittedName>
        <fullName evidence="5">DeoR family protein</fullName>
    </submittedName>
</protein>
<dbReference type="InterPro" id="IPR037171">
    <property type="entry name" value="NagB/RpiA_transferase-like"/>
</dbReference>
<evidence type="ECO:0000313" key="5">
    <source>
        <dbReference type="EMBL" id="GAM54022.1"/>
    </source>
</evidence>
<dbReference type="InterPro" id="IPR036388">
    <property type="entry name" value="WH-like_DNA-bd_sf"/>
</dbReference>
<evidence type="ECO:0000256" key="2">
    <source>
        <dbReference type="ARBA" id="ARBA00023125"/>
    </source>
</evidence>
<dbReference type="GO" id="GO:0003700">
    <property type="term" value="F:DNA-binding transcription factor activity"/>
    <property type="evidence" value="ECO:0007669"/>
    <property type="project" value="InterPro"/>
</dbReference>
<organism evidence="5 6">
    <name type="scientific">Vibrio ishigakensis</name>
    <dbReference type="NCBI Taxonomy" id="1481914"/>
    <lineage>
        <taxon>Bacteria</taxon>
        <taxon>Pseudomonadati</taxon>
        <taxon>Pseudomonadota</taxon>
        <taxon>Gammaproteobacteria</taxon>
        <taxon>Vibrionales</taxon>
        <taxon>Vibrionaceae</taxon>
        <taxon>Vibrio</taxon>
    </lineage>
</organism>
<name>A0A0B8NNW7_9VIBR</name>
<keyword evidence="2" id="KW-0238">DNA-binding</keyword>
<dbReference type="RefSeq" id="WP_261836876.1">
    <property type="nucleotide sequence ID" value="NZ_AP024882.1"/>
</dbReference>
<keyword evidence="3" id="KW-0804">Transcription</keyword>
<dbReference type="Gene3D" id="3.40.50.1360">
    <property type="match status" value="1"/>
</dbReference>
<gene>
    <name evidence="5" type="ORF">JCM19231_3542</name>
</gene>
<evidence type="ECO:0000259" key="4">
    <source>
        <dbReference type="PROSITE" id="PS51000"/>
    </source>
</evidence>
<dbReference type="PANTHER" id="PTHR30363:SF58">
    <property type="entry name" value="REGULATORY PROTEIN, DEOR FAMILY"/>
    <property type="match status" value="1"/>
</dbReference>
<dbReference type="Pfam" id="PF08220">
    <property type="entry name" value="HTH_DeoR"/>
    <property type="match status" value="1"/>
</dbReference>
<evidence type="ECO:0000256" key="3">
    <source>
        <dbReference type="ARBA" id="ARBA00023163"/>
    </source>
</evidence>
<dbReference type="InterPro" id="IPR036390">
    <property type="entry name" value="WH_DNA-bd_sf"/>
</dbReference>
<dbReference type="SUPFAM" id="SSF100950">
    <property type="entry name" value="NagB/RpiA/CoA transferase-like"/>
    <property type="match status" value="1"/>
</dbReference>
<keyword evidence="1" id="KW-0805">Transcription regulation</keyword>
<dbReference type="PROSITE" id="PS51000">
    <property type="entry name" value="HTH_DEOR_2"/>
    <property type="match status" value="1"/>
</dbReference>
<sequence>MIPSQRQYEMMKLIDEKEFISISELTERFEVSHMTIRRDIEKLEAESLVESVVGGVKKSMPSASEPLRHQKEKIRREQKQAIARAAEPLIDTAKVIYLDAGSTSAQLAYRLKTRDDLTILTNDLAILEFFMTHGLSEVYSTGGKLDRENGSFVGQRAADSINQFNIDLAFISTSSFNSKGLATSNEGKVAVKRAVADVANRCILLADSDKYGNASAHRCLPLTTFETIITDCDLTDTDKEEMEMHCSTVIRAE</sequence>
<evidence type="ECO:0000256" key="1">
    <source>
        <dbReference type="ARBA" id="ARBA00023015"/>
    </source>
</evidence>
<evidence type="ECO:0000313" key="6">
    <source>
        <dbReference type="Proteomes" id="UP000031671"/>
    </source>
</evidence>
<reference evidence="5 6" key="1">
    <citation type="submission" date="2015-01" db="EMBL/GenBank/DDBJ databases">
        <title>Vibrio sp. C1 JCM 19231 whole genome shotgun sequence.</title>
        <authorList>
            <person name="Sawabe T."/>
            <person name="Meirelles P."/>
            <person name="Feng G."/>
            <person name="Sayaka M."/>
            <person name="Hattori M."/>
            <person name="Ohkuma M."/>
        </authorList>
    </citation>
    <scope>NUCLEOTIDE SEQUENCE [LARGE SCALE GENOMIC DNA]</scope>
    <source>
        <strain evidence="6">JCM 19231</strain>
    </source>
</reference>
<dbReference type="InterPro" id="IPR050313">
    <property type="entry name" value="Carb_Metab_HTH_regulators"/>
</dbReference>
<dbReference type="SMART" id="SM00420">
    <property type="entry name" value="HTH_DEOR"/>
    <property type="match status" value="1"/>
</dbReference>
<proteinExistence type="predicted"/>
<dbReference type="Gene3D" id="1.10.10.10">
    <property type="entry name" value="Winged helix-like DNA-binding domain superfamily/Winged helix DNA-binding domain"/>
    <property type="match status" value="1"/>
</dbReference>
<comment type="caution">
    <text evidence="5">The sequence shown here is derived from an EMBL/GenBank/DDBJ whole genome shotgun (WGS) entry which is preliminary data.</text>
</comment>
<dbReference type="InterPro" id="IPR018356">
    <property type="entry name" value="Tscrpt_reg_HTH_DeoR_CS"/>
</dbReference>
<dbReference type="InterPro" id="IPR014036">
    <property type="entry name" value="DeoR-like_C"/>
</dbReference>
<reference evidence="5 6" key="2">
    <citation type="submission" date="2015-01" db="EMBL/GenBank/DDBJ databases">
        <authorList>
            <consortium name="NBRP consortium"/>
            <person name="Sawabe T."/>
            <person name="Meirelles P."/>
            <person name="Feng G."/>
            <person name="Sayaka M."/>
            <person name="Hattori M."/>
            <person name="Ohkuma M."/>
        </authorList>
    </citation>
    <scope>NUCLEOTIDE SEQUENCE [LARGE SCALE GENOMIC DNA]</scope>
    <source>
        <strain evidence="6">JCM 19231</strain>
    </source>
</reference>
<dbReference type="Pfam" id="PF00455">
    <property type="entry name" value="DeoRC"/>
    <property type="match status" value="1"/>
</dbReference>
<dbReference type="SMART" id="SM01134">
    <property type="entry name" value="DeoRC"/>
    <property type="match status" value="1"/>
</dbReference>
<dbReference type="AlphaFoldDB" id="A0A0B8NNW7"/>
<keyword evidence="6" id="KW-1185">Reference proteome</keyword>
<dbReference type="PRINTS" id="PR00037">
    <property type="entry name" value="HTHLACR"/>
</dbReference>
<dbReference type="SUPFAM" id="SSF46785">
    <property type="entry name" value="Winged helix' DNA-binding domain"/>
    <property type="match status" value="1"/>
</dbReference>